<evidence type="ECO:0000256" key="6">
    <source>
        <dbReference type="ARBA" id="ARBA00022839"/>
    </source>
</evidence>
<dbReference type="EC" id="3.1.13.-" evidence="8"/>
<evidence type="ECO:0000256" key="8">
    <source>
        <dbReference type="PIRNR" id="PIRNR037239"/>
    </source>
</evidence>
<evidence type="ECO:0000259" key="10">
    <source>
        <dbReference type="Pfam" id="PF03159"/>
    </source>
</evidence>
<dbReference type="Pfam" id="PF03159">
    <property type="entry name" value="XRN_N"/>
    <property type="match status" value="1"/>
</dbReference>
<dbReference type="GO" id="GO:0004534">
    <property type="term" value="F:5'-3' RNA exonuclease activity"/>
    <property type="evidence" value="ECO:0007669"/>
    <property type="project" value="UniProtKB-UniRule"/>
</dbReference>
<feature type="domain" description="Xrn1 helical" evidence="11">
    <location>
        <begin position="361"/>
        <end position="630"/>
    </location>
</feature>
<evidence type="ECO:0000256" key="4">
    <source>
        <dbReference type="ARBA" id="ARBA00022722"/>
    </source>
</evidence>
<keyword evidence="5 8" id="KW-0378">Hydrolase</keyword>
<dbReference type="FunFam" id="1.25.40.1050:FF:000002">
    <property type="entry name" value="5'-3' exoribonuclease"/>
    <property type="match status" value="1"/>
</dbReference>
<dbReference type="PIRSF" id="PIRSF037239">
    <property type="entry name" value="Exonuclease_Xrn2"/>
    <property type="match status" value="1"/>
</dbReference>
<comment type="function">
    <text evidence="8">Possesses 5'-&gt;3' exoribonuclease activity. May promote termination of transcription by RNA polymerase II.</text>
</comment>
<dbReference type="PANTHER" id="PTHR12341:SF41">
    <property type="entry name" value="5'-3' EXORIBONUCLEASE 2"/>
    <property type="match status" value="1"/>
</dbReference>
<proteinExistence type="inferred from homology"/>
<organism evidence="12 13">
    <name type="scientific">Cyclopterus lumpus</name>
    <name type="common">Lumpsucker</name>
    <dbReference type="NCBI Taxonomy" id="8103"/>
    <lineage>
        <taxon>Eukaryota</taxon>
        <taxon>Metazoa</taxon>
        <taxon>Chordata</taxon>
        <taxon>Craniata</taxon>
        <taxon>Vertebrata</taxon>
        <taxon>Euteleostomi</taxon>
        <taxon>Actinopterygii</taxon>
        <taxon>Neopterygii</taxon>
        <taxon>Teleostei</taxon>
        <taxon>Neoteleostei</taxon>
        <taxon>Acanthomorphata</taxon>
        <taxon>Eupercaria</taxon>
        <taxon>Perciformes</taxon>
        <taxon>Cottioidei</taxon>
        <taxon>Cottales</taxon>
        <taxon>Cyclopteridae</taxon>
        <taxon>Cyclopterus</taxon>
    </lineage>
</organism>
<reference evidence="12" key="2">
    <citation type="submission" date="2025-09" db="UniProtKB">
        <authorList>
            <consortium name="Ensembl"/>
        </authorList>
    </citation>
    <scope>IDENTIFICATION</scope>
</reference>
<dbReference type="GO" id="GO:0006397">
    <property type="term" value="P:mRNA processing"/>
    <property type="evidence" value="ECO:0007669"/>
    <property type="project" value="UniProtKB-UniRule"/>
</dbReference>
<reference evidence="12" key="1">
    <citation type="submission" date="2025-08" db="UniProtKB">
        <authorList>
            <consortium name="Ensembl"/>
        </authorList>
    </citation>
    <scope>IDENTIFICATION</scope>
</reference>
<feature type="region of interest" description="Disordered" evidence="9">
    <location>
        <begin position="348"/>
        <end position="381"/>
    </location>
</feature>
<evidence type="ECO:0000256" key="5">
    <source>
        <dbReference type="ARBA" id="ARBA00022801"/>
    </source>
</evidence>
<dbReference type="Proteomes" id="UP000694565">
    <property type="component" value="Unplaced"/>
</dbReference>
<dbReference type="InterPro" id="IPR017151">
    <property type="entry name" value="Xrn2/3/4"/>
</dbReference>
<keyword evidence="3 8" id="KW-0507">mRNA processing</keyword>
<dbReference type="Gene3D" id="3.40.50.12390">
    <property type="match status" value="2"/>
</dbReference>
<evidence type="ECO:0000256" key="7">
    <source>
        <dbReference type="ARBA" id="ARBA00023242"/>
    </source>
</evidence>
<dbReference type="InterPro" id="IPR027073">
    <property type="entry name" value="5_3_exoribonuclease"/>
</dbReference>
<keyword evidence="6 8" id="KW-0269">Exonuclease</keyword>
<evidence type="ECO:0000313" key="12">
    <source>
        <dbReference type="Ensembl" id="ENSCLMP00005023796.1"/>
    </source>
</evidence>
<feature type="domain" description="Xrn1 N-terminal" evidence="10">
    <location>
        <begin position="1"/>
        <end position="217"/>
    </location>
</feature>
<feature type="domain" description="Xrn1 helical" evidence="11">
    <location>
        <begin position="267"/>
        <end position="356"/>
    </location>
</feature>
<dbReference type="Gene3D" id="1.25.40.1050">
    <property type="match status" value="1"/>
</dbReference>
<keyword evidence="4 8" id="KW-0540">Nuclease</keyword>
<dbReference type="GO" id="GO:0003723">
    <property type="term" value="F:RNA binding"/>
    <property type="evidence" value="ECO:0007669"/>
    <property type="project" value="TreeGrafter"/>
</dbReference>
<dbReference type="FunFam" id="3.40.50.12390:FF:000003">
    <property type="entry name" value="5'-3' exoribonuclease"/>
    <property type="match status" value="1"/>
</dbReference>
<accession>A0A8C2Z8X5</accession>
<dbReference type="CDD" id="cd18673">
    <property type="entry name" value="PIN_XRN1-2-like"/>
    <property type="match status" value="1"/>
</dbReference>
<dbReference type="InterPro" id="IPR041412">
    <property type="entry name" value="Xrn1_helical"/>
</dbReference>
<dbReference type="AlphaFoldDB" id="A0A8C2Z8X5"/>
<sequence length="662" mass="76300">MGVPAFFRWLSRKYASIIVHCVEEKGKECNGVRIPVDTTKPNPNEVEFDNLYLDMNGIIHPCTHPEDKAAPKNEDEMMVAIFEYIDRLYNIVRPRRVLYMAIDGVAPRAKMNQQRSRRFRASKEGVELVEEKQRITEEILGRGGYVAPDEIKERFDSNCITPGTEFMDNLAQCLRYYVADRLSNDPGWKNITVLLSDASVPGEGEHKIMDYIRRQRGTGTPREKKGEHDEFADSMPVSEQEFIFIRLCVLREYLARELTMASLPFPFDFERSIDDWVFMCFFVGNDFLPHLPSLEIREGAIDRLVTIYKDVVHKTGGYLTENGYVNLERVELIMQAVGVAEDNIFKKRKEDDSSAGPSADNKGVKRKAEDSDSEPEPEDDVRLWEEGWKQRYYKTKFDVDVSDEDFKKKVVRSYGCASWKWYFPFHYAPFASDFKDIKGLFTDFEKDTKPFKPLEQLMGVFPAASGNFLPTTWRSLMSTPESSIIDFYPDDFAIDLNGKKYAWQGVALLPFVDERRLRAALDDVYPDLSPEEERRNSLGSDVLFMQKSHPLADFIHELYRTESHEVRKPPKLCHGILGTLNLDDNPILPDKELVQVVKFKDPHFADDFVFKAVLLPGAKMPDKVLKPGDWEKGNRQPWRPQLGFNSNRQQAHLDQSGFRALG</sequence>
<dbReference type="GO" id="GO:0005634">
    <property type="term" value="C:nucleus"/>
    <property type="evidence" value="ECO:0007669"/>
    <property type="project" value="UniProtKB-SubCell"/>
</dbReference>
<name>A0A8C2Z8X5_CYCLU</name>
<keyword evidence="13" id="KW-1185">Reference proteome</keyword>
<dbReference type="Pfam" id="PF17846">
    <property type="entry name" value="XRN_M"/>
    <property type="match status" value="2"/>
</dbReference>
<protein>
    <recommendedName>
        <fullName evidence="8">5'-3' exoribonuclease</fullName>
        <ecNumber evidence="8">3.1.13.-</ecNumber>
    </recommendedName>
</protein>
<dbReference type="PANTHER" id="PTHR12341">
    <property type="entry name" value="5'-&gt;3' EXORIBONUCLEASE"/>
    <property type="match status" value="1"/>
</dbReference>
<evidence type="ECO:0000256" key="2">
    <source>
        <dbReference type="ARBA" id="ARBA00006994"/>
    </source>
</evidence>
<keyword evidence="7" id="KW-0539">Nucleus</keyword>
<evidence type="ECO:0000256" key="9">
    <source>
        <dbReference type="SAM" id="MobiDB-lite"/>
    </source>
</evidence>
<evidence type="ECO:0000259" key="11">
    <source>
        <dbReference type="Pfam" id="PF17846"/>
    </source>
</evidence>
<dbReference type="InterPro" id="IPR004859">
    <property type="entry name" value="Xrn1_N"/>
</dbReference>
<dbReference type="Ensembl" id="ENSCLMT00005024897.1">
    <property type="protein sequence ID" value="ENSCLMP00005023796.1"/>
    <property type="gene ID" value="ENSCLMG00005011775.1"/>
</dbReference>
<comment type="subcellular location">
    <subcellularLocation>
        <location evidence="1">Nucleus</location>
    </subcellularLocation>
</comment>
<dbReference type="GeneTree" id="ENSGT00670000098098"/>
<dbReference type="GO" id="GO:0000956">
    <property type="term" value="P:nuclear-transcribed mRNA catabolic process"/>
    <property type="evidence" value="ECO:0007669"/>
    <property type="project" value="TreeGrafter"/>
</dbReference>
<evidence type="ECO:0000256" key="1">
    <source>
        <dbReference type="ARBA" id="ARBA00004123"/>
    </source>
</evidence>
<evidence type="ECO:0000256" key="3">
    <source>
        <dbReference type="ARBA" id="ARBA00022664"/>
    </source>
</evidence>
<comment type="similarity">
    <text evidence="2 8">Belongs to the 5'-3' exonuclease family. XRN2/RAT1 subfamily.</text>
</comment>
<evidence type="ECO:0000313" key="13">
    <source>
        <dbReference type="Proteomes" id="UP000694565"/>
    </source>
</evidence>